<dbReference type="AlphaFoldDB" id="A0A8H6DT04"/>
<feature type="transmembrane region" description="Helical" evidence="6">
    <location>
        <begin position="60"/>
        <end position="80"/>
    </location>
</feature>
<evidence type="ECO:0008006" key="9">
    <source>
        <dbReference type="Google" id="ProtNLM"/>
    </source>
</evidence>
<feature type="transmembrane region" description="Helical" evidence="6">
    <location>
        <begin position="190"/>
        <end position="211"/>
    </location>
</feature>
<evidence type="ECO:0000256" key="4">
    <source>
        <dbReference type="ARBA" id="ARBA00022989"/>
    </source>
</evidence>
<dbReference type="GO" id="GO:0016020">
    <property type="term" value="C:membrane"/>
    <property type="evidence" value="ECO:0007669"/>
    <property type="project" value="UniProtKB-SubCell"/>
</dbReference>
<comment type="subcellular location">
    <subcellularLocation>
        <location evidence="1">Membrane</location>
        <topology evidence="1">Multi-pass membrane protein</topology>
    </subcellularLocation>
</comment>
<evidence type="ECO:0000256" key="1">
    <source>
        <dbReference type="ARBA" id="ARBA00004141"/>
    </source>
</evidence>
<feature type="transmembrane region" description="Helical" evidence="6">
    <location>
        <begin position="439"/>
        <end position="464"/>
    </location>
</feature>
<evidence type="ECO:0000313" key="7">
    <source>
        <dbReference type="EMBL" id="KAF5846914.1"/>
    </source>
</evidence>
<feature type="transmembrane region" description="Helical" evidence="6">
    <location>
        <begin position="403"/>
        <end position="427"/>
    </location>
</feature>
<keyword evidence="4 6" id="KW-1133">Transmembrane helix</keyword>
<feature type="transmembrane region" description="Helical" evidence="6">
    <location>
        <begin position="86"/>
        <end position="106"/>
    </location>
</feature>
<dbReference type="EMBL" id="WNKQ01000014">
    <property type="protein sequence ID" value="KAF5846914.1"/>
    <property type="molecule type" value="Genomic_DNA"/>
</dbReference>
<dbReference type="PIRSF" id="PIRSF006060">
    <property type="entry name" value="AA_transporter"/>
    <property type="match status" value="1"/>
</dbReference>
<dbReference type="PANTHER" id="PTHR45649">
    <property type="entry name" value="AMINO-ACID PERMEASE BAT1"/>
    <property type="match status" value="1"/>
</dbReference>
<dbReference type="Proteomes" id="UP000624244">
    <property type="component" value="Unassembled WGS sequence"/>
</dbReference>
<feature type="transmembrane region" description="Helical" evidence="6">
    <location>
        <begin position="497"/>
        <end position="515"/>
    </location>
</feature>
<sequence length="532" mass="57637">MISSGDCERARMSGIDDKPLELLTQSGSISAGRGKRDSYQEGYVSETTTRDITALEIASIGWSICNSWVGVLSTLAFNVANGGSPGLLYGLWFVFIMYGFVVYTLAELARVYPSAGGQYHWTAVVAPKWCARATSYACGMINIFAWGALSAGVAIILPQQLLALVITYNPSYEVERWHVFLIYQSPPTDYVAVRIALSLAAFIAATVTSLARAPHFQSSKAVWVTFVDLSGWDNKGLVFFIGLLTPGYMYAGIDGAIHLAEEARNARTAVPKALVSIWGIGFLTSFIVAVASMYAVQDFTAVATTKSGFPIFELWRQAMDSEAAATAFLVFTHVAGYMAVSGCQQTASRLTWSFARDSGLVASSKIALIDERWQVPIWALCANGVMTFLIGCVYLGSSTAFNAFIGTGLILQLVTFAFPAALLLLTGRPKRFLPPNRTFGLPIAFGWVANVVTVAFALFCLVFYCFPPARPVTGSNMSEFDTSGLLISLTFLTAPDYAPAVLAVIGIFIVANWFLHARKHYHGPQLEDLIAL</sequence>
<evidence type="ECO:0000256" key="2">
    <source>
        <dbReference type="ARBA" id="ARBA00022448"/>
    </source>
</evidence>
<dbReference type="GO" id="GO:0022857">
    <property type="term" value="F:transmembrane transporter activity"/>
    <property type="evidence" value="ECO:0007669"/>
    <property type="project" value="InterPro"/>
</dbReference>
<organism evidence="7 8">
    <name type="scientific">Cochliobolus sativus</name>
    <name type="common">Common root rot and spot blotch fungus</name>
    <name type="synonym">Bipolaris sorokiniana</name>
    <dbReference type="NCBI Taxonomy" id="45130"/>
    <lineage>
        <taxon>Eukaryota</taxon>
        <taxon>Fungi</taxon>
        <taxon>Dikarya</taxon>
        <taxon>Ascomycota</taxon>
        <taxon>Pezizomycotina</taxon>
        <taxon>Dothideomycetes</taxon>
        <taxon>Pleosporomycetidae</taxon>
        <taxon>Pleosporales</taxon>
        <taxon>Pleosporineae</taxon>
        <taxon>Pleosporaceae</taxon>
        <taxon>Bipolaris</taxon>
    </lineage>
</organism>
<dbReference type="PANTHER" id="PTHR45649:SF19">
    <property type="entry name" value="TRANSPORTER, PUTATIVE (EUROFUNG)-RELATED"/>
    <property type="match status" value="1"/>
</dbReference>
<dbReference type="Pfam" id="PF13520">
    <property type="entry name" value="AA_permease_2"/>
    <property type="match status" value="2"/>
</dbReference>
<name>A0A8H6DT04_COCSA</name>
<keyword evidence="5 6" id="KW-0472">Membrane</keyword>
<feature type="transmembrane region" description="Helical" evidence="6">
    <location>
        <begin position="143"/>
        <end position="170"/>
    </location>
</feature>
<evidence type="ECO:0000313" key="8">
    <source>
        <dbReference type="Proteomes" id="UP000624244"/>
    </source>
</evidence>
<proteinExistence type="predicted"/>
<feature type="transmembrane region" description="Helical" evidence="6">
    <location>
        <begin position="273"/>
        <end position="296"/>
    </location>
</feature>
<keyword evidence="2" id="KW-0813">Transport</keyword>
<reference evidence="7" key="1">
    <citation type="submission" date="2019-11" db="EMBL/GenBank/DDBJ databases">
        <title>Bipolaris sorokiniana Genome sequencing.</title>
        <authorList>
            <person name="Wang H."/>
        </authorList>
    </citation>
    <scope>NUCLEOTIDE SEQUENCE</scope>
</reference>
<evidence type="ECO:0000256" key="3">
    <source>
        <dbReference type="ARBA" id="ARBA00022692"/>
    </source>
</evidence>
<keyword evidence="3 6" id="KW-0812">Transmembrane</keyword>
<comment type="caution">
    <text evidence="7">The sequence shown here is derived from an EMBL/GenBank/DDBJ whole genome shotgun (WGS) entry which is preliminary data.</text>
</comment>
<gene>
    <name evidence="7" type="ORF">GGP41_003218</name>
</gene>
<evidence type="ECO:0000256" key="5">
    <source>
        <dbReference type="ARBA" id="ARBA00023136"/>
    </source>
</evidence>
<dbReference type="InterPro" id="IPR002293">
    <property type="entry name" value="AA/rel_permease1"/>
</dbReference>
<feature type="transmembrane region" description="Helical" evidence="6">
    <location>
        <begin position="375"/>
        <end position="397"/>
    </location>
</feature>
<accession>A0A8H6DT04</accession>
<protein>
    <recommendedName>
        <fullName evidence="9">Amino acid permease/ SLC12A domain-containing protein</fullName>
    </recommendedName>
</protein>
<dbReference type="Gene3D" id="1.20.1740.10">
    <property type="entry name" value="Amino acid/polyamine transporter I"/>
    <property type="match status" value="1"/>
</dbReference>
<evidence type="ECO:0000256" key="6">
    <source>
        <dbReference type="SAM" id="Phobius"/>
    </source>
</evidence>